<dbReference type="InterPro" id="IPR036005">
    <property type="entry name" value="Creatinase/aminopeptidase-like"/>
</dbReference>
<organism evidence="6">
    <name type="scientific">bioreactor metagenome</name>
    <dbReference type="NCBI Taxonomy" id="1076179"/>
    <lineage>
        <taxon>unclassified sequences</taxon>
        <taxon>metagenomes</taxon>
        <taxon>ecological metagenomes</taxon>
    </lineage>
</organism>
<dbReference type="PANTHER" id="PTHR43330:SF27">
    <property type="entry name" value="METHIONINE AMINOPEPTIDASE"/>
    <property type="match status" value="1"/>
</dbReference>
<accession>A0A645DD76</accession>
<dbReference type="GO" id="GO:0046872">
    <property type="term" value="F:metal ion binding"/>
    <property type="evidence" value="ECO:0007669"/>
    <property type="project" value="UniProtKB-KW"/>
</dbReference>
<sequence length="170" mass="18726">MLKHGDIISIDVGACYKGYHGDNAWTYVVGEVPAEVQRLLDVTRESLFIGLAQVKPGNHLSDISHAIGEYVYAHGYSVPFDYTGHGIGMHLHEDPSIPNQGEAGHGVILKEGMTLAIEPMVHAGKPFTKVLSDDWTVITKDKSLCAHYEHTVLITKDGYEILTKVKEEDD</sequence>
<dbReference type="InterPro" id="IPR002467">
    <property type="entry name" value="Pept_M24A_MAP1"/>
</dbReference>
<evidence type="ECO:0000256" key="1">
    <source>
        <dbReference type="ARBA" id="ARBA00022438"/>
    </source>
</evidence>
<dbReference type="GO" id="GO:0004239">
    <property type="term" value="F:initiator methionyl aminopeptidase activity"/>
    <property type="evidence" value="ECO:0007669"/>
    <property type="project" value="UniProtKB-EC"/>
</dbReference>
<dbReference type="Gene3D" id="3.90.230.10">
    <property type="entry name" value="Creatinase/methionine aminopeptidase superfamily"/>
    <property type="match status" value="1"/>
</dbReference>
<dbReference type="EC" id="3.4.11.18" evidence="6"/>
<dbReference type="PANTHER" id="PTHR43330">
    <property type="entry name" value="METHIONINE AMINOPEPTIDASE"/>
    <property type="match status" value="1"/>
</dbReference>
<evidence type="ECO:0000313" key="6">
    <source>
        <dbReference type="EMBL" id="MPM87440.1"/>
    </source>
</evidence>
<dbReference type="Pfam" id="PF00557">
    <property type="entry name" value="Peptidase_M24"/>
    <property type="match status" value="1"/>
</dbReference>
<evidence type="ECO:0000256" key="2">
    <source>
        <dbReference type="ARBA" id="ARBA00022670"/>
    </source>
</evidence>
<dbReference type="AlphaFoldDB" id="A0A645DD76"/>
<keyword evidence="4 6" id="KW-0378">Hydrolase</keyword>
<evidence type="ECO:0000256" key="3">
    <source>
        <dbReference type="ARBA" id="ARBA00022723"/>
    </source>
</evidence>
<comment type="caution">
    <text evidence="6">The sequence shown here is derived from an EMBL/GenBank/DDBJ whole genome shotgun (WGS) entry which is preliminary data.</text>
</comment>
<reference evidence="6" key="1">
    <citation type="submission" date="2019-08" db="EMBL/GenBank/DDBJ databases">
        <authorList>
            <person name="Kucharzyk K."/>
            <person name="Murdoch R.W."/>
            <person name="Higgins S."/>
            <person name="Loffler F."/>
        </authorList>
    </citation>
    <scope>NUCLEOTIDE SEQUENCE</scope>
</reference>
<keyword evidence="2" id="KW-0645">Protease</keyword>
<evidence type="ECO:0000256" key="4">
    <source>
        <dbReference type="ARBA" id="ARBA00022801"/>
    </source>
</evidence>
<dbReference type="SUPFAM" id="SSF55920">
    <property type="entry name" value="Creatinase/aminopeptidase"/>
    <property type="match status" value="1"/>
</dbReference>
<dbReference type="EMBL" id="VSSQ01035258">
    <property type="protein sequence ID" value="MPM87440.1"/>
    <property type="molecule type" value="Genomic_DNA"/>
</dbReference>
<evidence type="ECO:0000259" key="5">
    <source>
        <dbReference type="Pfam" id="PF00557"/>
    </source>
</evidence>
<dbReference type="InterPro" id="IPR000994">
    <property type="entry name" value="Pept_M24"/>
</dbReference>
<protein>
    <submittedName>
        <fullName evidence="6">Methionine aminopeptidase 1</fullName>
        <ecNumber evidence="6">3.4.11.18</ecNumber>
    </submittedName>
</protein>
<keyword evidence="1 6" id="KW-0031">Aminopeptidase</keyword>
<dbReference type="NCBIfam" id="TIGR00500">
    <property type="entry name" value="met_pdase_I"/>
    <property type="match status" value="1"/>
</dbReference>
<proteinExistence type="predicted"/>
<dbReference type="InterPro" id="IPR001714">
    <property type="entry name" value="Pept_M24_MAP"/>
</dbReference>
<name>A0A645DD76_9ZZZZ</name>
<gene>
    <name evidence="6" type="primary">map_63</name>
    <name evidence="6" type="ORF">SDC9_134536</name>
</gene>
<dbReference type="PRINTS" id="PR00599">
    <property type="entry name" value="MAPEPTIDASE"/>
</dbReference>
<dbReference type="GO" id="GO:0005829">
    <property type="term" value="C:cytosol"/>
    <property type="evidence" value="ECO:0007669"/>
    <property type="project" value="TreeGrafter"/>
</dbReference>
<keyword evidence="3" id="KW-0479">Metal-binding</keyword>
<dbReference type="GO" id="GO:0070006">
    <property type="term" value="F:metalloaminopeptidase activity"/>
    <property type="evidence" value="ECO:0007669"/>
    <property type="project" value="InterPro"/>
</dbReference>
<dbReference type="GO" id="GO:0006508">
    <property type="term" value="P:proteolysis"/>
    <property type="evidence" value="ECO:0007669"/>
    <property type="project" value="UniProtKB-KW"/>
</dbReference>
<feature type="domain" description="Peptidase M24" evidence="5">
    <location>
        <begin position="2"/>
        <end position="156"/>
    </location>
</feature>